<name>A0ABR8Q7K3_9CLOT</name>
<organism evidence="1 2">
    <name type="scientific">Clostridium gallinarum</name>
    <dbReference type="NCBI Taxonomy" id="2762246"/>
    <lineage>
        <taxon>Bacteria</taxon>
        <taxon>Bacillati</taxon>
        <taxon>Bacillota</taxon>
        <taxon>Clostridia</taxon>
        <taxon>Eubacteriales</taxon>
        <taxon>Clostridiaceae</taxon>
        <taxon>Clostridium</taxon>
    </lineage>
</organism>
<dbReference type="Proteomes" id="UP000640335">
    <property type="component" value="Unassembled WGS sequence"/>
</dbReference>
<comment type="caution">
    <text evidence="1">The sequence shown here is derived from an EMBL/GenBank/DDBJ whole genome shotgun (WGS) entry which is preliminary data.</text>
</comment>
<protein>
    <submittedName>
        <fullName evidence="1">Uncharacterized protein</fullName>
    </submittedName>
</protein>
<evidence type="ECO:0000313" key="2">
    <source>
        <dbReference type="Proteomes" id="UP000640335"/>
    </source>
</evidence>
<proteinExistence type="predicted"/>
<reference evidence="1 2" key="1">
    <citation type="submission" date="2020-08" db="EMBL/GenBank/DDBJ databases">
        <title>A Genomic Blueprint of the Chicken Gut Microbiome.</title>
        <authorList>
            <person name="Gilroy R."/>
            <person name="Ravi A."/>
            <person name="Getino M."/>
            <person name="Pursley I."/>
            <person name="Horton D.L."/>
            <person name="Alikhan N.-F."/>
            <person name="Baker D."/>
            <person name="Gharbi K."/>
            <person name="Hall N."/>
            <person name="Watson M."/>
            <person name="Adriaenssens E.M."/>
            <person name="Foster-Nyarko E."/>
            <person name="Jarju S."/>
            <person name="Secka A."/>
            <person name="Antonio M."/>
            <person name="Oren A."/>
            <person name="Chaudhuri R."/>
            <person name="La Ragione R.M."/>
            <person name="Hildebrand F."/>
            <person name="Pallen M.J."/>
        </authorList>
    </citation>
    <scope>NUCLEOTIDE SEQUENCE [LARGE SCALE GENOMIC DNA]</scope>
    <source>
        <strain evidence="1 2">Sa3CUN1</strain>
    </source>
</reference>
<accession>A0ABR8Q7K3</accession>
<evidence type="ECO:0000313" key="1">
    <source>
        <dbReference type="EMBL" id="MBD7916415.1"/>
    </source>
</evidence>
<dbReference type="EMBL" id="JACSQZ010000080">
    <property type="protein sequence ID" value="MBD7916415.1"/>
    <property type="molecule type" value="Genomic_DNA"/>
</dbReference>
<sequence>MKSKLDYMTNIGNFTKIAVKNFEENIVDKVNYLESVNRSPLKKECKFEEDKNE</sequence>
<dbReference type="RefSeq" id="WP_191751160.1">
    <property type="nucleotide sequence ID" value="NZ_JACSQZ010000080.1"/>
</dbReference>
<keyword evidence="2" id="KW-1185">Reference proteome</keyword>
<gene>
    <name evidence="1" type="ORF">H9660_14825</name>
</gene>